<gene>
    <name evidence="6" type="primary">glgX</name>
    <name evidence="6" type="ORF">HND93_34355</name>
</gene>
<dbReference type="SUPFAM" id="SSF81296">
    <property type="entry name" value="E set domains"/>
    <property type="match status" value="1"/>
</dbReference>
<protein>
    <submittedName>
        <fullName evidence="6">Glycogen debranching protein GlgX</fullName>
    </submittedName>
</protein>
<organism evidence="6 7">
    <name type="scientific">Azospirillum oleiclasticum</name>
    <dbReference type="NCBI Taxonomy" id="2735135"/>
    <lineage>
        <taxon>Bacteria</taxon>
        <taxon>Pseudomonadati</taxon>
        <taxon>Pseudomonadota</taxon>
        <taxon>Alphaproteobacteria</taxon>
        <taxon>Rhodospirillales</taxon>
        <taxon>Azospirillaceae</taxon>
        <taxon>Azospirillum</taxon>
    </lineage>
</organism>
<keyword evidence="2" id="KW-0378">Hydrolase</keyword>
<dbReference type="InterPro" id="IPR013783">
    <property type="entry name" value="Ig-like_fold"/>
</dbReference>
<feature type="domain" description="Glycosyl hydrolase family 13 catalytic" evidence="5">
    <location>
        <begin position="167"/>
        <end position="577"/>
    </location>
</feature>
<dbReference type="InterPro" id="IPR013780">
    <property type="entry name" value="Glyco_hydro_b"/>
</dbReference>
<dbReference type="InterPro" id="IPR017853">
    <property type="entry name" value="GH"/>
</dbReference>
<dbReference type="Pfam" id="PF02922">
    <property type="entry name" value="CBM_48"/>
    <property type="match status" value="1"/>
</dbReference>
<dbReference type="Gene3D" id="2.60.40.10">
    <property type="entry name" value="Immunoglobulins"/>
    <property type="match status" value="1"/>
</dbReference>
<proteinExistence type="inferred from homology"/>
<evidence type="ECO:0000256" key="1">
    <source>
        <dbReference type="ARBA" id="ARBA00008061"/>
    </source>
</evidence>
<dbReference type="NCBIfam" id="TIGR02100">
    <property type="entry name" value="glgX_debranch"/>
    <property type="match status" value="1"/>
</dbReference>
<evidence type="ECO:0000259" key="5">
    <source>
        <dbReference type="SMART" id="SM00642"/>
    </source>
</evidence>
<evidence type="ECO:0000256" key="3">
    <source>
        <dbReference type="ARBA" id="ARBA00023295"/>
    </source>
</evidence>
<evidence type="ECO:0000313" key="6">
    <source>
        <dbReference type="EMBL" id="NYZ24814.1"/>
    </source>
</evidence>
<dbReference type="InterPro" id="IPR044505">
    <property type="entry name" value="GlgX_Isoamylase_N_E_set"/>
</dbReference>
<dbReference type="SMART" id="SM00642">
    <property type="entry name" value="Aamy"/>
    <property type="match status" value="1"/>
</dbReference>
<evidence type="ECO:0000256" key="4">
    <source>
        <dbReference type="SAM" id="MobiDB-lite"/>
    </source>
</evidence>
<dbReference type="PANTHER" id="PTHR43002">
    <property type="entry name" value="GLYCOGEN DEBRANCHING ENZYME"/>
    <property type="match status" value="1"/>
</dbReference>
<dbReference type="CDD" id="cd02856">
    <property type="entry name" value="E_set_GDE_Isoamylase_N"/>
    <property type="match status" value="1"/>
</dbReference>
<dbReference type="SUPFAM" id="SSF51011">
    <property type="entry name" value="Glycosyl hydrolase domain"/>
    <property type="match status" value="1"/>
</dbReference>
<name>A0ABX2TMR5_9PROT</name>
<keyword evidence="3" id="KW-0326">Glycosidase</keyword>
<dbReference type="InterPro" id="IPR004193">
    <property type="entry name" value="Glyco_hydro_13_N"/>
</dbReference>
<keyword evidence="7" id="KW-1185">Reference proteome</keyword>
<feature type="region of interest" description="Disordered" evidence="4">
    <location>
        <begin position="478"/>
        <end position="500"/>
    </location>
</feature>
<dbReference type="InterPro" id="IPR011837">
    <property type="entry name" value="Glycogen_debranch_GlgX"/>
</dbReference>
<dbReference type="CDD" id="cd11326">
    <property type="entry name" value="AmyAc_Glg_debranch"/>
    <property type="match status" value="1"/>
</dbReference>
<dbReference type="RefSeq" id="WP_180286583.1">
    <property type="nucleotide sequence ID" value="NZ_JABFDB010000045.1"/>
</dbReference>
<sequence>MPAPMIARTTVWPGKPYPLGANWDGFGVNFALFSANAEKVELCLFDKTGQREVERIALPEHTDEVWHGYLPDARPGLLYGYRVHGPYEPSAGHRFNANKLLLDPYAKALFGSLRWSDAHHGYRMGATRGDLSFDRRDNARNMPKCRVVDLAFTWGGERRPHTPWSDTIVYEAHVRGLTMLNRDVPVPLRGTFAGMSSQPVVDHLRTLGVTAVELLPVQAFTDDRHLVAQGLHNYWGYNTIGFFAPEPRYMTTGVLSEFKTMVARLHEAGIEVILDVVYNHTGEGNHLGPTLSFRGIDNASYYRLRPDDKRYYIDDTGTGNTLNLGHPRVLQMVMDSLRYWVTEMRVDGFRFDLATVLARESYGFDPGSGFLDAVRQDPVLADVKLIAEPWDVGPGGYQVGNFPPGWAEWNDRYRDTVRRYWRGDEGMLPELAGRIAGSSDLFEKRGRKAWSSVNFVTCHDGFTLHDLVSYNGKHNLANREGNRDGHSANHSWNHGVEGPTDDPDVKALRLRQKRNLLATLFLSQGTPMMLAGDELGNSQGGNNNAYCQDNEVAWIDWAQAAESADLIAFVRRLIALRRAHPVLRRPSFLHGRQTSPDGVKDIVWYSPQGQEKSPEQWGNSQARCVGILLNGRAGEYVTADGGRVEDGVLLTVLNAHHDPVMFVLPDVAGGRGWRCVLDTRVADGAGDGRMNLPGRPVLVEGRSSLVFILIEAFDRDLVR</sequence>
<comment type="similarity">
    <text evidence="1">Belongs to the glycosyl hydrolase 13 family.</text>
</comment>
<dbReference type="InterPro" id="IPR006047">
    <property type="entry name" value="GH13_cat_dom"/>
</dbReference>
<dbReference type="Gene3D" id="3.20.20.80">
    <property type="entry name" value="Glycosidases"/>
    <property type="match status" value="1"/>
</dbReference>
<evidence type="ECO:0000256" key="2">
    <source>
        <dbReference type="ARBA" id="ARBA00022801"/>
    </source>
</evidence>
<dbReference type="Pfam" id="PF00128">
    <property type="entry name" value="Alpha-amylase"/>
    <property type="match status" value="1"/>
</dbReference>
<dbReference type="EMBL" id="JABFDB010000045">
    <property type="protein sequence ID" value="NYZ24814.1"/>
    <property type="molecule type" value="Genomic_DNA"/>
</dbReference>
<dbReference type="InterPro" id="IPR014756">
    <property type="entry name" value="Ig_E-set"/>
</dbReference>
<accession>A0ABX2TMR5</accession>
<comment type="caution">
    <text evidence="6">The sequence shown here is derived from an EMBL/GenBank/DDBJ whole genome shotgun (WGS) entry which is preliminary data.</text>
</comment>
<dbReference type="Proteomes" id="UP000584642">
    <property type="component" value="Unassembled WGS sequence"/>
</dbReference>
<dbReference type="Gene3D" id="2.60.40.1180">
    <property type="entry name" value="Golgi alpha-mannosidase II"/>
    <property type="match status" value="1"/>
</dbReference>
<reference evidence="6 7" key="1">
    <citation type="submission" date="2020-05" db="EMBL/GenBank/DDBJ databases">
        <title>Azospirillum oleiclasticum sp. nov, a nitrogen-fixing and heavy crude oil-emulsifying bacterium isolated from the crude oil of Yumen Oilfield.</title>
        <authorList>
            <person name="Wu D."/>
            <person name="Cai M."/>
            <person name="Zhang X."/>
        </authorList>
    </citation>
    <scope>NUCLEOTIDE SEQUENCE [LARGE SCALE GENOMIC DNA]</scope>
    <source>
        <strain evidence="6 7">ROY-1-1-2</strain>
    </source>
</reference>
<dbReference type="SUPFAM" id="SSF51445">
    <property type="entry name" value="(Trans)glycosidases"/>
    <property type="match status" value="1"/>
</dbReference>
<evidence type="ECO:0000313" key="7">
    <source>
        <dbReference type="Proteomes" id="UP000584642"/>
    </source>
</evidence>